<dbReference type="AlphaFoldDB" id="A0A1I6LAK9"/>
<reference evidence="1 2" key="1">
    <citation type="submission" date="2016-10" db="EMBL/GenBank/DDBJ databases">
        <authorList>
            <person name="de Groot N.N."/>
        </authorList>
    </citation>
    <scope>NUCLEOTIDE SEQUENCE [LARGE SCALE GENOMIC DNA]</scope>
    <source>
        <strain evidence="1 2">CGMCC 1.10457</strain>
    </source>
</reference>
<accession>A0A1I6LAK9</accession>
<dbReference type="EMBL" id="FOZK01000002">
    <property type="protein sequence ID" value="SFS00515.1"/>
    <property type="molecule type" value="Genomic_DNA"/>
</dbReference>
<gene>
    <name evidence="1" type="ORF">SAMN05216559_2371</name>
</gene>
<dbReference type="Proteomes" id="UP000199062">
    <property type="component" value="Unassembled WGS sequence"/>
</dbReference>
<dbReference type="Pfam" id="PF13263">
    <property type="entry name" value="PHP_C"/>
    <property type="match status" value="1"/>
</dbReference>
<dbReference type="OrthoDB" id="190669at2157"/>
<dbReference type="InterPro" id="IPR016195">
    <property type="entry name" value="Pol/histidinol_Pase-like"/>
</dbReference>
<dbReference type="STRING" id="767519.SAMN05216559_2371"/>
<protein>
    <submittedName>
        <fullName evidence="1">Predicted metal-dependent phosphoesterase TrpH, contains PHP domain</fullName>
    </submittedName>
</protein>
<proteinExistence type="predicted"/>
<dbReference type="SUPFAM" id="SSF89550">
    <property type="entry name" value="PHP domain-like"/>
    <property type="match status" value="1"/>
</dbReference>
<keyword evidence="2" id="KW-1185">Reference proteome</keyword>
<sequence length="253" mass="28848">MTDEGFAVDMHVKVLDEAVVRRAKARGLDALVYAPHFTRLPDVRERAERFSDDELTVVPARELFTGSWQQRRHVLALGLDDPVPDFLTLEGTMAELDRQDAAVLVPHPEFLTVSLTEDQIRRYEDRIHGLEVYNPKHLPHHNERARELARSIGLPTFTSSYAHLRGTVGEAWVSFDRPLTDETAFVGALRDGEPRRLFHRNGPLHALRCGLEFCHLGYENTWSKFDRVMLQGTAATHPDHVAYGGRFDDVKVY</sequence>
<dbReference type="Gene3D" id="3.20.20.140">
    <property type="entry name" value="Metal-dependent hydrolases"/>
    <property type="match status" value="1"/>
</dbReference>
<evidence type="ECO:0000313" key="1">
    <source>
        <dbReference type="EMBL" id="SFS00515.1"/>
    </source>
</evidence>
<organism evidence="1 2">
    <name type="scientific">Halomicrobium zhouii</name>
    <dbReference type="NCBI Taxonomy" id="767519"/>
    <lineage>
        <taxon>Archaea</taxon>
        <taxon>Methanobacteriati</taxon>
        <taxon>Methanobacteriota</taxon>
        <taxon>Stenosarchaea group</taxon>
        <taxon>Halobacteria</taxon>
        <taxon>Halobacteriales</taxon>
        <taxon>Haloarculaceae</taxon>
        <taxon>Halomicrobium</taxon>
    </lineage>
</organism>
<name>A0A1I6LAK9_9EURY</name>
<evidence type="ECO:0000313" key="2">
    <source>
        <dbReference type="Proteomes" id="UP000199062"/>
    </source>
</evidence>